<dbReference type="SMART" id="SM00361">
    <property type="entry name" value="RRM_1"/>
    <property type="match status" value="3"/>
</dbReference>
<proteinExistence type="predicted"/>
<dbReference type="FunFam" id="3.30.70.330:FF:000182">
    <property type="entry name" value="RNA-binding motif protein 28"/>
    <property type="match status" value="1"/>
</dbReference>
<evidence type="ECO:0000313" key="9">
    <source>
        <dbReference type="Proteomes" id="UP001159428"/>
    </source>
</evidence>
<organism evidence="8 9">
    <name type="scientific">Pocillopora meandrina</name>
    <dbReference type="NCBI Taxonomy" id="46732"/>
    <lineage>
        <taxon>Eukaryota</taxon>
        <taxon>Metazoa</taxon>
        <taxon>Cnidaria</taxon>
        <taxon>Anthozoa</taxon>
        <taxon>Hexacorallia</taxon>
        <taxon>Scleractinia</taxon>
        <taxon>Astrocoeniina</taxon>
        <taxon>Pocilloporidae</taxon>
        <taxon>Pocillopora</taxon>
    </lineage>
</organism>
<name>A0AAU9VY86_9CNID</name>
<feature type="region of interest" description="Disordered" evidence="6">
    <location>
        <begin position="343"/>
        <end position="426"/>
    </location>
</feature>
<dbReference type="CDD" id="cd12413">
    <property type="entry name" value="RRM1_RBM28_like"/>
    <property type="match status" value="1"/>
</dbReference>
<feature type="domain" description="RRM" evidence="7">
    <location>
        <begin position="257"/>
        <end position="337"/>
    </location>
</feature>
<feature type="compositionally biased region" description="Polar residues" evidence="6">
    <location>
        <begin position="795"/>
        <end position="818"/>
    </location>
</feature>
<keyword evidence="2" id="KW-0677">Repeat</keyword>
<gene>
    <name evidence="8" type="ORF">PMEA_00028810</name>
</gene>
<keyword evidence="4" id="KW-0539">Nucleus</keyword>
<feature type="compositionally biased region" description="Basic and acidic residues" evidence="6">
    <location>
        <begin position="699"/>
        <end position="719"/>
    </location>
</feature>
<protein>
    <recommendedName>
        <fullName evidence="7">RRM domain-containing protein</fullName>
    </recommendedName>
</protein>
<feature type="region of interest" description="Disordered" evidence="6">
    <location>
        <begin position="686"/>
        <end position="895"/>
    </location>
</feature>
<reference evidence="8 9" key="1">
    <citation type="submission" date="2022-05" db="EMBL/GenBank/DDBJ databases">
        <authorList>
            <consortium name="Genoscope - CEA"/>
            <person name="William W."/>
        </authorList>
    </citation>
    <scope>NUCLEOTIDE SEQUENCE [LARGE SCALE GENOMIC DNA]</scope>
</reference>
<evidence type="ECO:0000256" key="4">
    <source>
        <dbReference type="ARBA" id="ARBA00023242"/>
    </source>
</evidence>
<dbReference type="PANTHER" id="PTHR48039">
    <property type="entry name" value="RNA-BINDING MOTIF PROTEIN 14B"/>
    <property type="match status" value="1"/>
</dbReference>
<dbReference type="CDD" id="cd12415">
    <property type="entry name" value="RRM3_RBM28_like"/>
    <property type="match status" value="1"/>
</dbReference>
<dbReference type="CDD" id="cd00590">
    <property type="entry name" value="RRM_SF"/>
    <property type="match status" value="1"/>
</dbReference>
<feature type="compositionally biased region" description="Basic and acidic residues" evidence="6">
    <location>
        <begin position="107"/>
        <end position="124"/>
    </location>
</feature>
<dbReference type="InterPro" id="IPR012677">
    <property type="entry name" value="Nucleotide-bd_a/b_plait_sf"/>
</dbReference>
<accession>A0AAU9VY86</accession>
<evidence type="ECO:0000259" key="7">
    <source>
        <dbReference type="PROSITE" id="PS50102"/>
    </source>
</evidence>
<dbReference type="FunFam" id="3.30.70.330:FF:000340">
    <property type="entry name" value="RNA-binding motif protein 28"/>
    <property type="match status" value="1"/>
</dbReference>
<dbReference type="GO" id="GO:0005730">
    <property type="term" value="C:nucleolus"/>
    <property type="evidence" value="ECO:0007669"/>
    <property type="project" value="TreeGrafter"/>
</dbReference>
<evidence type="ECO:0000256" key="2">
    <source>
        <dbReference type="ARBA" id="ARBA00022737"/>
    </source>
</evidence>
<dbReference type="Gene3D" id="3.30.70.330">
    <property type="match status" value="5"/>
</dbReference>
<evidence type="ECO:0000256" key="3">
    <source>
        <dbReference type="ARBA" id="ARBA00022884"/>
    </source>
</evidence>
<comment type="subcellular location">
    <subcellularLocation>
        <location evidence="1">Nucleus</location>
    </subcellularLocation>
</comment>
<feature type="compositionally biased region" description="Acidic residues" evidence="6">
    <location>
        <begin position="360"/>
        <end position="385"/>
    </location>
</feature>
<evidence type="ECO:0000256" key="6">
    <source>
        <dbReference type="SAM" id="MobiDB-lite"/>
    </source>
</evidence>
<dbReference type="InterPro" id="IPR051945">
    <property type="entry name" value="RRM_MRD1_RNA_proc_ribogen"/>
</dbReference>
<dbReference type="SUPFAM" id="SSF54928">
    <property type="entry name" value="RNA-binding domain, RBD"/>
    <property type="match status" value="4"/>
</dbReference>
<dbReference type="EMBL" id="CALNXJ010000006">
    <property type="protein sequence ID" value="CAH3042414.1"/>
    <property type="molecule type" value="Genomic_DNA"/>
</dbReference>
<sequence length="895" mass="101889">MAADRNEDSKVKDGSAVSQKVLFVRNLPFSTKDQDLENIFSDVGPIKRSFVIRDKDVKNSCRGFGYVTFALAEDAQRALDIVKSFGGRQLSVCFANKKPKHEKRKRERELHPEVDNDDSQKNIEDEGLQTMALDENENETPPKKKLKSIDQEESVIKSQRREPKNDMGRTIKLTKLAEGLNQNHIRKKFRKIGPVEKVTFPAEGQDTSTAFVVYQTHKDAREAVRKLSGKIFKGNTIGVSLLSKEGKTPSQRSLKKSKLIVRNLSFKCNEEDLRKFFTQFGQISDVHIPTKMDGKRKHRLGFGFVQFCNVFEAAKAIKETNMKEIAGRPVAVDWALAKSDYKEKKGMEETQAEKTRVTDENTDDNQDEDISVDVSNDDSDVESDEEKSGSSDTGDDEEEEENEVSDQEHEQEEEASKAKKTKQPSDVKEGKTLFIRNISFDTSEESLYELFEQFGEVDYCKMVEDKRTGHSRGMAFVKFKTVEGAEKCLVEADKDGSGITLDNFKLNVTKAVTRGKAAELAKEKKLDGTKDTRDKRNLYLAKEGLITPGSEAAQGLSKADLVKRQKAEAEKKAKLENPNNFVSTTRLCVRNLPLNVDDKKLQEIFGTATGKRMRLKKVLIIRSKDRLDSTGRGRSMGYGFIEFTNHKDALAVLRVTNNNPAIFGPDRRPIVDFSIENSLVLKAKQRHVEKAQHKQQQSVDEHARDEQPKTNKERRLERNQKRREKRVRKREARKKRKLEEGKDSEGGKIAQERNKVIKAVNSSNLSSSKAKKFENLSRMDVTQSESKRGKKNVGRNKQSSLVLRNNSRTKVTSGTAPNVSPYLKMVNRASKERQDIEFKVSKTSDAPNRKRKGARKRQQEQNDESKFSQMVSKYKNKLFGMDNNESSLKRTRWFQ</sequence>
<dbReference type="InterPro" id="IPR035979">
    <property type="entry name" value="RBD_domain_sf"/>
</dbReference>
<dbReference type="PANTHER" id="PTHR48039:SF5">
    <property type="entry name" value="RNA-BINDING PROTEIN 28"/>
    <property type="match status" value="1"/>
</dbReference>
<feature type="compositionally biased region" description="Basic and acidic residues" evidence="6">
    <location>
        <begin position="829"/>
        <end position="842"/>
    </location>
</feature>
<dbReference type="Pfam" id="PF00076">
    <property type="entry name" value="RRM_1"/>
    <property type="match status" value="5"/>
</dbReference>
<dbReference type="CDD" id="cd12416">
    <property type="entry name" value="RRM4_RBM28_like"/>
    <property type="match status" value="1"/>
</dbReference>
<dbReference type="Proteomes" id="UP001159428">
    <property type="component" value="Unassembled WGS sequence"/>
</dbReference>
<feature type="compositionally biased region" description="Basic and acidic residues" evidence="6">
    <location>
        <begin position="343"/>
        <end position="359"/>
    </location>
</feature>
<dbReference type="InterPro" id="IPR000504">
    <property type="entry name" value="RRM_dom"/>
</dbReference>
<dbReference type="PROSITE" id="PS50102">
    <property type="entry name" value="RRM"/>
    <property type="match status" value="5"/>
</dbReference>
<dbReference type="SMART" id="SM00360">
    <property type="entry name" value="RRM"/>
    <property type="match status" value="5"/>
</dbReference>
<feature type="domain" description="RRM" evidence="7">
    <location>
        <begin position="431"/>
        <end position="513"/>
    </location>
</feature>
<dbReference type="InterPro" id="IPR003954">
    <property type="entry name" value="RRM_euk-type"/>
</dbReference>
<feature type="compositionally biased region" description="Low complexity" evidence="6">
    <location>
        <begin position="758"/>
        <end position="768"/>
    </location>
</feature>
<dbReference type="GO" id="GO:0003729">
    <property type="term" value="F:mRNA binding"/>
    <property type="evidence" value="ECO:0007669"/>
    <property type="project" value="TreeGrafter"/>
</dbReference>
<feature type="compositionally biased region" description="Basic residues" evidence="6">
    <location>
        <begin position="720"/>
        <end position="736"/>
    </location>
</feature>
<feature type="domain" description="RRM" evidence="7">
    <location>
        <begin position="20"/>
        <end position="97"/>
    </location>
</feature>
<keyword evidence="3 5" id="KW-0694">RNA-binding</keyword>
<evidence type="ECO:0000313" key="8">
    <source>
        <dbReference type="EMBL" id="CAH3042414.1"/>
    </source>
</evidence>
<feature type="compositionally biased region" description="Basic and acidic residues" evidence="6">
    <location>
        <begin position="737"/>
        <end position="755"/>
    </location>
</feature>
<comment type="caution">
    <text evidence="8">The sequence shown here is derived from an EMBL/GenBank/DDBJ whole genome shotgun (WGS) entry which is preliminary data.</text>
</comment>
<feature type="region of interest" description="Disordered" evidence="6">
    <location>
        <begin position="98"/>
        <end position="166"/>
    </location>
</feature>
<feature type="compositionally biased region" description="Basic and acidic residues" evidence="6">
    <location>
        <begin position="857"/>
        <end position="866"/>
    </location>
</feature>
<feature type="compositionally biased region" description="Acidic residues" evidence="6">
    <location>
        <begin position="393"/>
        <end position="413"/>
    </location>
</feature>
<keyword evidence="9" id="KW-1185">Reference proteome</keyword>
<evidence type="ECO:0000256" key="5">
    <source>
        <dbReference type="PROSITE-ProRule" id="PRU00176"/>
    </source>
</evidence>
<feature type="domain" description="RRM" evidence="7">
    <location>
        <begin position="585"/>
        <end position="676"/>
    </location>
</feature>
<dbReference type="CDD" id="cd12414">
    <property type="entry name" value="RRM2_RBM28_like"/>
    <property type="match status" value="1"/>
</dbReference>
<feature type="domain" description="RRM" evidence="7">
    <location>
        <begin position="169"/>
        <end position="244"/>
    </location>
</feature>
<dbReference type="AlphaFoldDB" id="A0AAU9VY86"/>
<evidence type="ECO:0000256" key="1">
    <source>
        <dbReference type="ARBA" id="ARBA00004123"/>
    </source>
</evidence>